<protein>
    <submittedName>
        <fullName evidence="1">Uncharacterized protein</fullName>
    </submittedName>
</protein>
<organism evidence="1 2">
    <name type="scientific">Coptis chinensis</name>
    <dbReference type="NCBI Taxonomy" id="261450"/>
    <lineage>
        <taxon>Eukaryota</taxon>
        <taxon>Viridiplantae</taxon>
        <taxon>Streptophyta</taxon>
        <taxon>Embryophyta</taxon>
        <taxon>Tracheophyta</taxon>
        <taxon>Spermatophyta</taxon>
        <taxon>Magnoliopsida</taxon>
        <taxon>Ranunculales</taxon>
        <taxon>Ranunculaceae</taxon>
        <taxon>Coptidoideae</taxon>
        <taxon>Coptis</taxon>
    </lineage>
</organism>
<name>A0A835IJN2_9MAGN</name>
<accession>A0A835IJN2</accession>
<dbReference type="AlphaFoldDB" id="A0A835IJN2"/>
<reference evidence="1 2" key="1">
    <citation type="submission" date="2020-10" db="EMBL/GenBank/DDBJ databases">
        <title>The Coptis chinensis genome and diversification of protoberbering-type alkaloids.</title>
        <authorList>
            <person name="Wang B."/>
            <person name="Shu S."/>
            <person name="Song C."/>
            <person name="Liu Y."/>
        </authorList>
    </citation>
    <scope>NUCLEOTIDE SEQUENCE [LARGE SCALE GENOMIC DNA]</scope>
    <source>
        <strain evidence="1">HL-2020</strain>
        <tissue evidence="1">Leaf</tissue>
    </source>
</reference>
<dbReference type="EMBL" id="JADFTS010000003">
    <property type="protein sequence ID" value="KAF9616873.1"/>
    <property type="molecule type" value="Genomic_DNA"/>
</dbReference>
<evidence type="ECO:0000313" key="1">
    <source>
        <dbReference type="EMBL" id="KAF9616873.1"/>
    </source>
</evidence>
<proteinExistence type="predicted"/>
<gene>
    <name evidence="1" type="ORF">IFM89_032835</name>
</gene>
<keyword evidence="2" id="KW-1185">Reference proteome</keyword>
<dbReference type="OrthoDB" id="612216at2759"/>
<sequence>MEAEGNSSSSSSTAVNKKLAISGPKLNYLQLENIFQGINYKTSIKIFAVPSLASLKCIGYTYEDYTLENISTLATPEIDTYVYYGDKDADDVATLNISVGRCLSSILNGITNAKSLTLSRHDFQAFEELPNMLEGVPGSV</sequence>
<dbReference type="Proteomes" id="UP000631114">
    <property type="component" value="Unassembled WGS sequence"/>
</dbReference>
<comment type="caution">
    <text evidence="1">The sequence shown here is derived from an EMBL/GenBank/DDBJ whole genome shotgun (WGS) entry which is preliminary data.</text>
</comment>
<evidence type="ECO:0000313" key="2">
    <source>
        <dbReference type="Proteomes" id="UP000631114"/>
    </source>
</evidence>